<keyword evidence="5 12" id="KW-0963">Cytoplasm</keyword>
<comment type="function">
    <text evidence="12">Part of the Sec protein translocase complex. Interacts with the SecYEG preprotein conducting channel. Has a central role in coupling the hydrolysis of ATP to the transfer of proteins into and across the cell membrane, serving as an ATP-driven molecular motor driving the stepwise translocation of polypeptide chains across the membrane.</text>
</comment>
<evidence type="ECO:0000256" key="2">
    <source>
        <dbReference type="ARBA" id="ARBA00007650"/>
    </source>
</evidence>
<evidence type="ECO:0000256" key="4">
    <source>
        <dbReference type="ARBA" id="ARBA00022475"/>
    </source>
</evidence>
<evidence type="ECO:0000256" key="7">
    <source>
        <dbReference type="ARBA" id="ARBA00022840"/>
    </source>
</evidence>
<reference evidence="18 19" key="2">
    <citation type="journal article" date="2020" name="Cell Rep.">
        <title>Acquisition and Adaptation of Ultra-small Parasitic Reduced Genome Bacteria to Mammalian Hosts.</title>
        <authorList>
            <person name="McLean J.S."/>
            <person name="Bor B."/>
            <person name="Kerns K.A."/>
            <person name="Liu Q."/>
            <person name="To T.T."/>
            <person name="Solden L."/>
            <person name="Hendrickson E.L."/>
            <person name="Wrighton K."/>
            <person name="Shi W."/>
            <person name="He X."/>
        </authorList>
    </citation>
    <scope>NUCLEOTIDE SEQUENCE [LARGE SCALE GENOMIC DNA]</scope>
    <source>
        <strain evidence="18 19">TM7_G3_2_Rum_HOT_351B</strain>
    </source>
</reference>
<comment type="subcellular location">
    <subcellularLocation>
        <location evidence="12">Cell membrane</location>
        <topology evidence="12">Peripheral membrane protein</topology>
        <orientation evidence="12">Cytoplasmic side</orientation>
    </subcellularLocation>
    <subcellularLocation>
        <location evidence="12">Cytoplasm</location>
    </subcellularLocation>
    <subcellularLocation>
        <location evidence="1">Membrane</location>
        <topology evidence="1">Peripheral membrane protein</topology>
    </subcellularLocation>
    <text evidence="12">Distribution is 50-50.</text>
</comment>
<dbReference type="Pfam" id="PF01043">
    <property type="entry name" value="SecA_PP_bind"/>
    <property type="match status" value="1"/>
</dbReference>
<evidence type="ECO:0000256" key="13">
    <source>
        <dbReference type="RuleBase" id="RU003874"/>
    </source>
</evidence>
<dbReference type="InterPro" id="IPR011130">
    <property type="entry name" value="SecA_preprotein_X-link_dom"/>
</dbReference>
<evidence type="ECO:0000256" key="9">
    <source>
        <dbReference type="ARBA" id="ARBA00022967"/>
    </source>
</evidence>
<dbReference type="CDD" id="cd18803">
    <property type="entry name" value="SF2_C_secA"/>
    <property type="match status" value="1"/>
</dbReference>
<feature type="binding site" evidence="12">
    <location>
        <position position="133"/>
    </location>
    <ligand>
        <name>ATP</name>
        <dbReference type="ChEBI" id="CHEBI:30616"/>
    </ligand>
</feature>
<evidence type="ECO:0000313" key="19">
    <source>
        <dbReference type="Proteomes" id="UP001191019"/>
    </source>
</evidence>
<dbReference type="SUPFAM" id="SSF81767">
    <property type="entry name" value="Pre-protein crosslinking domain of SecA"/>
    <property type="match status" value="1"/>
</dbReference>
<dbReference type="SMART" id="SM00957">
    <property type="entry name" value="SecA_DEAD"/>
    <property type="match status" value="1"/>
</dbReference>
<dbReference type="NCBIfam" id="TIGR00963">
    <property type="entry name" value="secA"/>
    <property type="match status" value="1"/>
</dbReference>
<evidence type="ECO:0000256" key="11">
    <source>
        <dbReference type="ARBA" id="ARBA00023136"/>
    </source>
</evidence>
<dbReference type="Gene3D" id="3.90.1440.10">
    <property type="entry name" value="SecA, preprotein cross-linking domain"/>
    <property type="match status" value="1"/>
</dbReference>
<keyword evidence="6 12" id="KW-0547">Nucleotide-binding</keyword>
<dbReference type="InterPro" id="IPR011116">
    <property type="entry name" value="SecA_Wing/Scaffold"/>
</dbReference>
<comment type="catalytic activity">
    <reaction evidence="12">
        <text>ATP + H2O + cellular proteinSide 1 = ADP + phosphate + cellular proteinSide 2.</text>
        <dbReference type="EC" id="7.4.2.8"/>
    </reaction>
</comment>
<evidence type="ECO:0000256" key="14">
    <source>
        <dbReference type="SAM" id="MobiDB-lite"/>
    </source>
</evidence>
<dbReference type="InterPro" id="IPR001650">
    <property type="entry name" value="Helicase_C-like"/>
</dbReference>
<keyword evidence="3 12" id="KW-0813">Transport</keyword>
<evidence type="ECO:0000259" key="15">
    <source>
        <dbReference type="PROSITE" id="PS51192"/>
    </source>
</evidence>
<keyword evidence="7 12" id="KW-0067">ATP-binding</keyword>
<dbReference type="PROSITE" id="PS51194">
    <property type="entry name" value="HELICASE_CTER"/>
    <property type="match status" value="1"/>
</dbReference>
<dbReference type="InterPro" id="IPR014001">
    <property type="entry name" value="Helicase_ATP-bd"/>
</dbReference>
<feature type="region of interest" description="Disordered" evidence="14">
    <location>
        <begin position="860"/>
        <end position="919"/>
    </location>
</feature>
<dbReference type="PRINTS" id="PR00906">
    <property type="entry name" value="SECA"/>
</dbReference>
<keyword evidence="4 12" id="KW-1003">Cell membrane</keyword>
<evidence type="ECO:0000256" key="3">
    <source>
        <dbReference type="ARBA" id="ARBA00022448"/>
    </source>
</evidence>
<protein>
    <recommendedName>
        <fullName evidence="12 13">Protein translocase subunit SecA</fullName>
        <ecNumber evidence="12">7.4.2.8</ecNumber>
    </recommendedName>
</protein>
<evidence type="ECO:0000256" key="8">
    <source>
        <dbReference type="ARBA" id="ARBA00022927"/>
    </source>
</evidence>
<evidence type="ECO:0000256" key="10">
    <source>
        <dbReference type="ARBA" id="ARBA00023010"/>
    </source>
</evidence>
<keyword evidence="11 12" id="KW-0472">Membrane</keyword>
<dbReference type="SUPFAM" id="SSF81886">
    <property type="entry name" value="Helical scaffold and wing domains of SecA"/>
    <property type="match status" value="1"/>
</dbReference>
<comment type="similarity">
    <text evidence="2 12 13">Belongs to the SecA family.</text>
</comment>
<organism evidence="18 19">
    <name type="scientific">Candidatus Nanosyncoccus alces</name>
    <dbReference type="NCBI Taxonomy" id="2171997"/>
    <lineage>
        <taxon>Bacteria</taxon>
        <taxon>Candidatus Saccharimonadota</taxon>
        <taxon>Candidatus Nanosyncoccalia</taxon>
        <taxon>Candidatus Nanosyncoccales</taxon>
        <taxon>Candidatus Nanosyncoccaceae</taxon>
        <taxon>Candidatus Nanosyncoccus</taxon>
    </lineage>
</organism>
<evidence type="ECO:0000256" key="1">
    <source>
        <dbReference type="ARBA" id="ARBA00004170"/>
    </source>
</evidence>
<proteinExistence type="inferred from homology"/>
<feature type="compositionally biased region" description="Basic and acidic residues" evidence="14">
    <location>
        <begin position="860"/>
        <end position="871"/>
    </location>
</feature>
<dbReference type="SMART" id="SM00958">
    <property type="entry name" value="SecA_PP_bind"/>
    <property type="match status" value="1"/>
</dbReference>
<feature type="binding site" evidence="12">
    <location>
        <begin position="151"/>
        <end position="155"/>
    </location>
    <ligand>
        <name>ATP</name>
        <dbReference type="ChEBI" id="CHEBI:30616"/>
    </ligand>
</feature>
<evidence type="ECO:0000256" key="6">
    <source>
        <dbReference type="ARBA" id="ARBA00022741"/>
    </source>
</evidence>
<evidence type="ECO:0000256" key="12">
    <source>
        <dbReference type="HAMAP-Rule" id="MF_01382"/>
    </source>
</evidence>
<feature type="binding site" evidence="12">
    <location>
        <position position="561"/>
    </location>
    <ligand>
        <name>ATP</name>
        <dbReference type="ChEBI" id="CHEBI:30616"/>
    </ligand>
</feature>
<gene>
    <name evidence="12 18" type="primary">secA</name>
    <name evidence="18" type="ORF">G3RUM_00097</name>
</gene>
<evidence type="ECO:0000313" key="18">
    <source>
        <dbReference type="EMBL" id="RYC75154.1"/>
    </source>
</evidence>
<dbReference type="Pfam" id="PF07517">
    <property type="entry name" value="SecA_DEAD"/>
    <property type="match status" value="1"/>
</dbReference>
<keyword evidence="9 12" id="KW-1278">Translocase</keyword>
<evidence type="ECO:0000259" key="16">
    <source>
        <dbReference type="PROSITE" id="PS51194"/>
    </source>
</evidence>
<dbReference type="InterPro" id="IPR000185">
    <property type="entry name" value="SecA"/>
</dbReference>
<feature type="domain" description="Helicase ATP-binding" evidence="15">
    <location>
        <begin position="135"/>
        <end position="314"/>
    </location>
</feature>
<dbReference type="Pfam" id="PF07516">
    <property type="entry name" value="SecA_SW"/>
    <property type="match status" value="1"/>
</dbReference>
<dbReference type="InterPro" id="IPR044722">
    <property type="entry name" value="SecA_SF2_C"/>
</dbReference>
<dbReference type="SUPFAM" id="SSF52540">
    <property type="entry name" value="P-loop containing nucleoside triphosphate hydrolases"/>
    <property type="match status" value="2"/>
</dbReference>
<accession>A0ABY0FP76</accession>
<evidence type="ECO:0000259" key="17">
    <source>
        <dbReference type="PROSITE" id="PS51196"/>
    </source>
</evidence>
<keyword evidence="10 12" id="KW-0811">Translocation</keyword>
<dbReference type="InterPro" id="IPR036266">
    <property type="entry name" value="SecA_Wing/Scaffold_sf"/>
</dbReference>
<dbReference type="PANTHER" id="PTHR30612">
    <property type="entry name" value="SECA INNER MEMBRANE COMPONENT OF SEC PROTEIN SECRETION SYSTEM"/>
    <property type="match status" value="1"/>
</dbReference>
<comment type="subunit">
    <text evidence="12">Monomer and homodimer. Part of the essential Sec protein translocation apparatus which comprises SecA, SecYEG and auxiliary proteins SecDF. Other proteins may also be involved.</text>
</comment>
<feature type="domain" description="Helicase C-terminal" evidence="16">
    <location>
        <begin position="483"/>
        <end position="644"/>
    </location>
</feature>
<dbReference type="InterPro" id="IPR011115">
    <property type="entry name" value="SecA_DEAD"/>
</dbReference>
<dbReference type="Gene3D" id="1.10.3060.10">
    <property type="entry name" value="Helical scaffold and wing domains of SecA"/>
    <property type="match status" value="1"/>
</dbReference>
<dbReference type="HAMAP" id="MF_01382">
    <property type="entry name" value="SecA"/>
    <property type="match status" value="1"/>
</dbReference>
<dbReference type="InterPro" id="IPR014018">
    <property type="entry name" value="SecA_motor_DEAD"/>
</dbReference>
<keyword evidence="19" id="KW-1185">Reference proteome</keyword>
<dbReference type="InterPro" id="IPR027417">
    <property type="entry name" value="P-loop_NTPase"/>
</dbReference>
<dbReference type="CDD" id="cd17928">
    <property type="entry name" value="DEXDc_SecA"/>
    <property type="match status" value="1"/>
</dbReference>
<dbReference type="InterPro" id="IPR036670">
    <property type="entry name" value="SecA_X-link_sf"/>
</dbReference>
<dbReference type="EMBL" id="PRLM01000001">
    <property type="protein sequence ID" value="RYC75154.1"/>
    <property type="molecule type" value="Genomic_DNA"/>
</dbReference>
<dbReference type="PROSITE" id="PS51196">
    <property type="entry name" value="SECA_MOTOR_DEAD"/>
    <property type="match status" value="1"/>
</dbReference>
<feature type="compositionally biased region" description="Basic residues" evidence="14">
    <location>
        <begin position="888"/>
        <end position="919"/>
    </location>
</feature>
<dbReference type="Gene3D" id="3.40.50.300">
    <property type="entry name" value="P-loop containing nucleotide triphosphate hydrolases"/>
    <property type="match status" value="3"/>
</dbReference>
<dbReference type="Pfam" id="PF21090">
    <property type="entry name" value="P-loop_SecA"/>
    <property type="match status" value="2"/>
</dbReference>
<keyword evidence="8 12" id="KW-0653">Protein transport</keyword>
<dbReference type="NCBIfam" id="NF006630">
    <property type="entry name" value="PRK09200.1"/>
    <property type="match status" value="1"/>
</dbReference>
<comment type="caution">
    <text evidence="18">The sequence shown here is derived from an EMBL/GenBank/DDBJ whole genome shotgun (WGS) entry which is preliminary data.</text>
</comment>
<dbReference type="EC" id="7.4.2.8" evidence="12"/>
<evidence type="ECO:0000256" key="5">
    <source>
        <dbReference type="ARBA" id="ARBA00022490"/>
    </source>
</evidence>
<name>A0ABY0FP76_9BACT</name>
<sequence>MGEDWSYMAKKEKKPTDKLADKTALTKFLQGIFGDAQKKTLRRMWKKAQEVNKLESKYEKMDDEELAEQTEIFKKKIDKALKVARAEQGINRSGKKRPPVDDTKILNELLPDVFAVAREVSKRVLGLRPYDVQLIGGIALHEGNVAEMKTGEGKTLVAMLPAYLNGLTGRGVHVVTVNDYLAQRDAGWNGPIYDFLGMSVGVIINNASFVYDSEYENEDHEDERFRHLKPATRKEAYAADITYGTNNEFGFDYLRDNMTSEVQYLRQRGLNFAIVDEVDSILIDEARTPLIISAPAGDNPDSYYQFAKVAARLTPEDYILDEKRRSVTLTDKGIEKVQEILGVDNLYSTKNTRLVYHLEQAIRAEIIFKRDKDYVVTNSGEVIIVDEHTGRLMQGRRYNEGLHQAIEAKEGVVVKQESMTLATISFQNFFRLYTKLSGMTGTAFTEAEEFQQIYALDVIQIPPNKPIARVDKDDLIYKTKVAKLKAIAEEIKKYHEKGQPVLVGSGSIANNEEIARYLDAQGIHYEILNAKNNEREAAIIAKAGEKGAITLATNMAGRGTDIKLGDGVKELGGLVVIGSERHDSRRVDNQLRGRGGRQGDPGTTQFFVSCEDDLMRIFQGDRVKMLMTRLGVDDDMPIQTKAISKTLEAAQKRIEGFNFDSRKNVVQYDNVINRHRKVVYMMRRKILEGDDIFPEIKRLMRDEVKMLTEFSSRVNKKFDEEFKAVFDFDDDLIHEIGLMRKEKDRDKLALEAVEEAYHKKELEFGAETMRKVEREVYLKVLDTLWMQHLENMQHLREGIHWRSVGQRDPLVEYRSESQKLFDGLQRNLREEVLKILLSITPAEAAADNVTDGEEYESELTKMAEGQTERGVNEISAGDKNMDDEFKKGAKKTAPKRAVVRKGSSKKKSAKKKKSKAKRK</sequence>
<feature type="domain" description="SecA family profile" evidence="17">
    <location>
        <begin position="26"/>
        <end position="639"/>
    </location>
</feature>
<dbReference type="PROSITE" id="PS51192">
    <property type="entry name" value="HELICASE_ATP_BIND_1"/>
    <property type="match status" value="1"/>
</dbReference>
<dbReference type="PANTHER" id="PTHR30612:SF0">
    <property type="entry name" value="CHLOROPLAST PROTEIN-TRANSPORTING ATPASE"/>
    <property type="match status" value="1"/>
</dbReference>
<reference evidence="18 19" key="1">
    <citation type="journal article" date="2018" name="bioRxiv">
        <title>Evidence of independent acquisition and adaption of ultra-small bacteria to human hosts across the highly diverse yet reduced genomes of the phylum Saccharibacteria.</title>
        <authorList>
            <person name="McLean J.S."/>
            <person name="Bor B."/>
            <person name="To T.T."/>
            <person name="Liu Q."/>
            <person name="Kearns K.A."/>
            <person name="Solden L.M."/>
            <person name="Wrighton K.C."/>
            <person name="He X."/>
            <person name="Shi W."/>
        </authorList>
    </citation>
    <scope>NUCLEOTIDE SEQUENCE [LARGE SCALE GENOMIC DNA]</scope>
    <source>
        <strain evidence="18 19">TM7_G3_2_Rum_HOT_351B</strain>
    </source>
</reference>
<dbReference type="Proteomes" id="UP001191019">
    <property type="component" value="Unassembled WGS sequence"/>
</dbReference>